<sequence length="180" mass="18447">MAPRTSAARLVGAGELLAADTGLITIGRPALRVAIVGDAAAAELPIVVRRPTLREAQRTRSLLRAGTRDTANFSVALTVEVAIAPHPASARASAAAVASTTPTGVDTLLRHGAAQTGTSPGGASETVRYVGTPHGLVTLIRDIYAAEVADAVLIVPIDGSATEHRVRAEVLPQLQSRRAA</sequence>
<dbReference type="STRING" id="1108044.GOOTI_098_00030"/>
<dbReference type="Gene3D" id="3.20.20.30">
    <property type="entry name" value="Luciferase-like domain"/>
    <property type="match status" value="1"/>
</dbReference>
<dbReference type="InterPro" id="IPR036661">
    <property type="entry name" value="Luciferase-like_sf"/>
</dbReference>
<dbReference type="GO" id="GO:0016705">
    <property type="term" value="F:oxidoreductase activity, acting on paired donors, with incorporation or reduction of molecular oxygen"/>
    <property type="evidence" value="ECO:0007669"/>
    <property type="project" value="InterPro"/>
</dbReference>
<protein>
    <recommendedName>
        <fullName evidence="3">Luciferase-like domain-containing protein</fullName>
    </recommendedName>
</protein>
<comment type="caution">
    <text evidence="1">The sequence shown here is derived from an EMBL/GenBank/DDBJ whole genome shotgun (WGS) entry which is preliminary data.</text>
</comment>
<dbReference type="SUPFAM" id="SSF51679">
    <property type="entry name" value="Bacterial luciferase-like"/>
    <property type="match status" value="1"/>
</dbReference>
<evidence type="ECO:0008006" key="3">
    <source>
        <dbReference type="Google" id="ProtNLM"/>
    </source>
</evidence>
<organism evidence="1 2">
    <name type="scientific">Gordonia otitidis (strain DSM 44809 / CCUG 52243 / JCM 12355 / NBRC 100426 / IFM 10032)</name>
    <dbReference type="NCBI Taxonomy" id="1108044"/>
    <lineage>
        <taxon>Bacteria</taxon>
        <taxon>Bacillati</taxon>
        <taxon>Actinomycetota</taxon>
        <taxon>Actinomycetes</taxon>
        <taxon>Mycobacteriales</taxon>
        <taxon>Gordoniaceae</taxon>
        <taxon>Gordonia</taxon>
    </lineage>
</organism>
<dbReference type="Proteomes" id="UP000005038">
    <property type="component" value="Unassembled WGS sequence"/>
</dbReference>
<dbReference type="AlphaFoldDB" id="H5TL43"/>
<reference evidence="1" key="1">
    <citation type="submission" date="2012-02" db="EMBL/GenBank/DDBJ databases">
        <title>Whole genome shotgun sequence of Gordonia otitidis NBRC 100426.</title>
        <authorList>
            <person name="Yoshida I."/>
            <person name="Hosoyama A."/>
            <person name="Tsuchikane K."/>
            <person name="Katsumata H."/>
            <person name="Yamazaki S."/>
            <person name="Fujita N."/>
        </authorList>
    </citation>
    <scope>NUCLEOTIDE SEQUENCE [LARGE SCALE GENOMIC DNA]</scope>
    <source>
        <strain evidence="1">NBRC 100426</strain>
    </source>
</reference>
<accession>H5TL43</accession>
<dbReference type="EMBL" id="BAFB01000098">
    <property type="protein sequence ID" value="GAB34201.1"/>
    <property type="molecule type" value="Genomic_DNA"/>
</dbReference>
<evidence type="ECO:0000313" key="1">
    <source>
        <dbReference type="EMBL" id="GAB34201.1"/>
    </source>
</evidence>
<proteinExistence type="predicted"/>
<gene>
    <name evidence="1" type="ORF">GOOTI_098_00030</name>
</gene>
<keyword evidence="2" id="KW-1185">Reference proteome</keyword>
<evidence type="ECO:0000313" key="2">
    <source>
        <dbReference type="Proteomes" id="UP000005038"/>
    </source>
</evidence>
<name>H5TL43_GORO1</name>